<evidence type="ECO:0000313" key="1">
    <source>
        <dbReference type="EMBL" id="KAK9845586.1"/>
    </source>
</evidence>
<dbReference type="InterPro" id="IPR023393">
    <property type="entry name" value="START-like_dom_sf"/>
</dbReference>
<reference evidence="1 2" key="1">
    <citation type="journal article" date="2024" name="Nat. Commun.">
        <title>Phylogenomics reveals the evolutionary origins of lichenization in chlorophyte algae.</title>
        <authorList>
            <person name="Puginier C."/>
            <person name="Libourel C."/>
            <person name="Otte J."/>
            <person name="Skaloud P."/>
            <person name="Haon M."/>
            <person name="Grisel S."/>
            <person name="Petersen M."/>
            <person name="Berrin J.G."/>
            <person name="Delaux P.M."/>
            <person name="Dal Grande F."/>
            <person name="Keller J."/>
        </authorList>
    </citation>
    <scope>NUCLEOTIDE SEQUENCE [LARGE SCALE GENOMIC DNA]</scope>
    <source>
        <strain evidence="1 2">SAG 2523</strain>
    </source>
</reference>
<sequence>MLCTHRRRADALKDHDSVACGTVLLGNGPAGPQGHGLIRVTAYASCICPFPLQATWEVLRNWGSLSWLPQLFGRRILLTQGKDASIRHIASGKACIVERLLRADDQQYMLKWQMISGTAEVQTSLAASLVDYVATVQLLPVSVGNQTYCAWSGEFMTEAHMACQYRTQPNPPAKGWSVASDWFRSECMIVQLPVQV</sequence>
<dbReference type="SUPFAM" id="SSF55961">
    <property type="entry name" value="Bet v1-like"/>
    <property type="match status" value="1"/>
</dbReference>
<comment type="caution">
    <text evidence="1">The sequence shown here is derived from an EMBL/GenBank/DDBJ whole genome shotgun (WGS) entry which is preliminary data.</text>
</comment>
<proteinExistence type="predicted"/>
<dbReference type="Proteomes" id="UP001485043">
    <property type="component" value="Unassembled WGS sequence"/>
</dbReference>
<dbReference type="Gene3D" id="3.30.530.20">
    <property type="match status" value="1"/>
</dbReference>
<dbReference type="EMBL" id="JALJOV010001611">
    <property type="protein sequence ID" value="KAK9845586.1"/>
    <property type="molecule type" value="Genomic_DNA"/>
</dbReference>
<organism evidence="1 2">
    <name type="scientific">Apatococcus fuscideae</name>
    <dbReference type="NCBI Taxonomy" id="2026836"/>
    <lineage>
        <taxon>Eukaryota</taxon>
        <taxon>Viridiplantae</taxon>
        <taxon>Chlorophyta</taxon>
        <taxon>core chlorophytes</taxon>
        <taxon>Trebouxiophyceae</taxon>
        <taxon>Chlorellales</taxon>
        <taxon>Chlorellaceae</taxon>
        <taxon>Apatococcus</taxon>
    </lineage>
</organism>
<gene>
    <name evidence="1" type="ORF">WJX84_004688</name>
</gene>
<accession>A0AAW1SIU4</accession>
<dbReference type="AlphaFoldDB" id="A0AAW1SIU4"/>
<evidence type="ECO:0000313" key="2">
    <source>
        <dbReference type="Proteomes" id="UP001485043"/>
    </source>
</evidence>
<protein>
    <submittedName>
        <fullName evidence="1">Uncharacterized protein</fullName>
    </submittedName>
</protein>
<keyword evidence="2" id="KW-1185">Reference proteome</keyword>
<name>A0AAW1SIU4_9CHLO</name>